<dbReference type="EMBL" id="FNAD01000008">
    <property type="protein sequence ID" value="SDD86942.1"/>
    <property type="molecule type" value="Genomic_DNA"/>
</dbReference>
<protein>
    <submittedName>
        <fullName evidence="1">Uncharacterized protein</fullName>
    </submittedName>
</protein>
<dbReference type="OrthoDB" id="3504852at2"/>
<dbReference type="AlphaFoldDB" id="A0A1G6Y9H3"/>
<keyword evidence="2" id="KW-1185">Reference proteome</keyword>
<evidence type="ECO:0000313" key="2">
    <source>
        <dbReference type="Proteomes" id="UP000198949"/>
    </source>
</evidence>
<dbReference type="RefSeq" id="WP_091036722.1">
    <property type="nucleotide sequence ID" value="NZ_FNAD01000008.1"/>
</dbReference>
<accession>A0A1G6Y9H3</accession>
<organism evidence="1 2">
    <name type="scientific">Glycomyces harbinensis</name>
    <dbReference type="NCBI Taxonomy" id="58114"/>
    <lineage>
        <taxon>Bacteria</taxon>
        <taxon>Bacillati</taxon>
        <taxon>Actinomycetota</taxon>
        <taxon>Actinomycetes</taxon>
        <taxon>Glycomycetales</taxon>
        <taxon>Glycomycetaceae</taxon>
        <taxon>Glycomyces</taxon>
    </lineage>
</organism>
<gene>
    <name evidence="1" type="ORF">SAMN05216270_108208</name>
</gene>
<name>A0A1G6Y9H3_9ACTN</name>
<sequence>MPELPKALATWFPLVPRARPLCAPLDKRIAAVSTMAERARNATEAAAALNLTALITSDIGAHDLARDLCWNQFLVFAKHAPLNAERAVLAMEPIINLARLATREGDGDRAHHILDQALTAATDHISTWIDQREVDVAAMAVDRHGRNAMQEKLWIAFLSDGARALTRAGRWTEARQAAERCSGIGNRLLDGRQTAIIATIAADETDATQALIASTEVIEPWEEALITYFEMCSSAALRDSPDAKSRLLIDQIVGLALPQEQQLFQVRLGLSVLELACLGRAASELAATFGPIAMRDGDAYAARDLLSSPTFRRSIDPAGAAHLAEVLHRSGLEQGAEPALRERLELIADVAVAQLSRDLAEH</sequence>
<evidence type="ECO:0000313" key="1">
    <source>
        <dbReference type="EMBL" id="SDD86942.1"/>
    </source>
</evidence>
<proteinExistence type="predicted"/>
<dbReference type="Proteomes" id="UP000198949">
    <property type="component" value="Unassembled WGS sequence"/>
</dbReference>
<dbReference type="STRING" id="58114.SAMN05216270_108208"/>
<reference evidence="2" key="1">
    <citation type="submission" date="2016-10" db="EMBL/GenBank/DDBJ databases">
        <authorList>
            <person name="Varghese N."/>
            <person name="Submissions S."/>
        </authorList>
    </citation>
    <scope>NUCLEOTIDE SEQUENCE [LARGE SCALE GENOMIC DNA]</scope>
    <source>
        <strain evidence="2">CGMCC 4.3516</strain>
    </source>
</reference>